<sequence>MFALVVRFDLKDDESAQAFDALVAETGAGIRAHEPGTLIYATHSVEGAPLARVFYECYADREAFDAHERQPHVIRFLKERELYTQDVRVEFLQVGPSKGVESS</sequence>
<keyword evidence="3" id="KW-1185">Reference proteome</keyword>
<name>I0LAJ4_9ACTN</name>
<accession>I0LAJ4</accession>
<organism evidence="2 3">
    <name type="scientific">Micromonospora lupini str. Lupac 08</name>
    <dbReference type="NCBI Taxonomy" id="1150864"/>
    <lineage>
        <taxon>Bacteria</taxon>
        <taxon>Bacillati</taxon>
        <taxon>Actinomycetota</taxon>
        <taxon>Actinomycetes</taxon>
        <taxon>Micromonosporales</taxon>
        <taxon>Micromonosporaceae</taxon>
        <taxon>Micromonospora</taxon>
    </lineage>
</organism>
<evidence type="ECO:0000259" key="1">
    <source>
        <dbReference type="PROSITE" id="PS51725"/>
    </source>
</evidence>
<protein>
    <recommendedName>
        <fullName evidence="1">ABM domain-containing protein</fullName>
    </recommendedName>
</protein>
<dbReference type="InterPro" id="IPR011008">
    <property type="entry name" value="Dimeric_a/b-barrel"/>
</dbReference>
<evidence type="ECO:0000313" key="2">
    <source>
        <dbReference type="EMBL" id="CCH20841.1"/>
    </source>
</evidence>
<comment type="caution">
    <text evidence="2">The sequence shown here is derived from an EMBL/GenBank/DDBJ whole genome shotgun (WGS) entry which is preliminary data.</text>
</comment>
<dbReference type="SUPFAM" id="SSF54909">
    <property type="entry name" value="Dimeric alpha+beta barrel"/>
    <property type="match status" value="1"/>
</dbReference>
<dbReference type="OrthoDB" id="3695636at2"/>
<dbReference type="EMBL" id="CAIE01000039">
    <property type="protein sequence ID" value="CCH20841.1"/>
    <property type="molecule type" value="Genomic_DNA"/>
</dbReference>
<dbReference type="Pfam" id="PF03992">
    <property type="entry name" value="ABM"/>
    <property type="match status" value="1"/>
</dbReference>
<dbReference type="STRING" id="1150864.MILUP08_45734"/>
<dbReference type="InterPro" id="IPR007138">
    <property type="entry name" value="ABM_dom"/>
</dbReference>
<dbReference type="Proteomes" id="UP000003448">
    <property type="component" value="Unassembled WGS sequence"/>
</dbReference>
<gene>
    <name evidence="2" type="ORF">MILUP08_45734</name>
</gene>
<reference evidence="3" key="1">
    <citation type="journal article" date="2012" name="J. Bacteriol.">
        <title>Genome Sequence of Micromonospora lupini Lupac 08, Isolated from Root Nodules of Lupinus angustifolius.</title>
        <authorList>
            <person name="Alonso-Vega P."/>
            <person name="Normand P."/>
            <person name="Bacigalupe R."/>
            <person name="Pujic P."/>
            <person name="Lajus A."/>
            <person name="Vallenet D."/>
            <person name="Carro L."/>
            <person name="Coll P."/>
            <person name="Trujillo M.E."/>
        </authorList>
    </citation>
    <scope>NUCLEOTIDE SEQUENCE [LARGE SCALE GENOMIC DNA]</scope>
    <source>
        <strain evidence="3">Lupac 08</strain>
    </source>
</reference>
<dbReference type="Gene3D" id="3.30.70.100">
    <property type="match status" value="1"/>
</dbReference>
<proteinExistence type="predicted"/>
<feature type="domain" description="ABM" evidence="1">
    <location>
        <begin position="2"/>
        <end position="91"/>
    </location>
</feature>
<evidence type="ECO:0000313" key="3">
    <source>
        <dbReference type="Proteomes" id="UP000003448"/>
    </source>
</evidence>
<dbReference type="PROSITE" id="PS51725">
    <property type="entry name" value="ABM"/>
    <property type="match status" value="1"/>
</dbReference>
<dbReference type="RefSeq" id="WP_007464193.1">
    <property type="nucleotide sequence ID" value="NZ_HF570108.1"/>
</dbReference>
<dbReference type="eggNOG" id="COG1359">
    <property type="taxonomic scope" value="Bacteria"/>
</dbReference>
<dbReference type="AlphaFoldDB" id="I0LAJ4"/>